<evidence type="ECO:0000313" key="3">
    <source>
        <dbReference type="Proteomes" id="UP000600946"/>
    </source>
</evidence>
<protein>
    <recommendedName>
        <fullName evidence="4">Secreted protein</fullName>
    </recommendedName>
</protein>
<proteinExistence type="predicted"/>
<dbReference type="Proteomes" id="UP000600946">
    <property type="component" value="Unassembled WGS sequence"/>
</dbReference>
<keyword evidence="1" id="KW-0732">Signal</keyword>
<dbReference type="EMBL" id="BMUU01000015">
    <property type="protein sequence ID" value="GGY61119.1"/>
    <property type="molecule type" value="Genomic_DNA"/>
</dbReference>
<evidence type="ECO:0000313" key="2">
    <source>
        <dbReference type="EMBL" id="GGY61119.1"/>
    </source>
</evidence>
<name>A0ABQ3ALJ0_9ACTN</name>
<accession>A0ABQ3ALJ0</accession>
<evidence type="ECO:0008006" key="4">
    <source>
        <dbReference type="Google" id="ProtNLM"/>
    </source>
</evidence>
<feature type="signal peptide" evidence="1">
    <location>
        <begin position="1"/>
        <end position="26"/>
    </location>
</feature>
<feature type="chain" id="PRO_5045553863" description="Secreted protein" evidence="1">
    <location>
        <begin position="27"/>
        <end position="116"/>
    </location>
</feature>
<reference evidence="3" key="1">
    <citation type="journal article" date="2019" name="Int. J. Syst. Evol. Microbiol.">
        <title>The Global Catalogue of Microorganisms (GCM) 10K type strain sequencing project: providing services to taxonomists for standard genome sequencing and annotation.</title>
        <authorList>
            <consortium name="The Broad Institute Genomics Platform"/>
            <consortium name="The Broad Institute Genome Sequencing Center for Infectious Disease"/>
            <person name="Wu L."/>
            <person name="Ma J."/>
        </authorList>
    </citation>
    <scope>NUCLEOTIDE SEQUENCE [LARGE SCALE GENOMIC DNA]</scope>
    <source>
        <strain evidence="3">JCM 4594</strain>
    </source>
</reference>
<evidence type="ECO:0000256" key="1">
    <source>
        <dbReference type="SAM" id="SignalP"/>
    </source>
</evidence>
<sequence length="116" mass="12345">MRLRHTAGAALGALALIVTLPTSADAATGKFSYTFTNEQGKTETDTENNPASHKCIDLLGVDKPEDHSGAWSGRNATDNVATVYTDLECLGTATVIKKGLTSPPDVKFRSVIFNTF</sequence>
<organism evidence="2 3">
    <name type="scientific">Streptomyces xanthochromogenes</name>
    <dbReference type="NCBI Taxonomy" id="67384"/>
    <lineage>
        <taxon>Bacteria</taxon>
        <taxon>Bacillati</taxon>
        <taxon>Actinomycetota</taxon>
        <taxon>Actinomycetes</taxon>
        <taxon>Kitasatosporales</taxon>
        <taxon>Streptomycetaceae</taxon>
        <taxon>Streptomyces</taxon>
    </lineage>
</organism>
<gene>
    <name evidence="2" type="ORF">GCM10010326_64870</name>
</gene>
<comment type="caution">
    <text evidence="2">The sequence shown here is derived from an EMBL/GenBank/DDBJ whole genome shotgun (WGS) entry which is preliminary data.</text>
</comment>
<dbReference type="GeneID" id="96294382"/>
<keyword evidence="3" id="KW-1185">Reference proteome</keyword>
<dbReference type="RefSeq" id="WP_190028963.1">
    <property type="nucleotide sequence ID" value="NZ_BMUU01000015.1"/>
</dbReference>